<dbReference type="InterPro" id="IPR002300">
    <property type="entry name" value="aa-tRNA-synth_Ia"/>
</dbReference>
<sequence>MEHAFEPQGYQEKLREMLTIEAAMQRRWDAEKIFEVDAPAPGSEDDRKEKYMTSFPFPYMNGKAHLGHTFTFSKCEFSAGFQRMLGKRCTFPFAMHCTGMPIKACADKLKREMEEFGFPPQFAEQADSLYQWQIMASLGLTDDEIKPFAAAEHWLTFFPLSWISDMKRMGVKVDWRRNYISTDANPFFDSFVQWTFLRLKERNRIKFGRRYTIFSPKEGQPCMDHDRSSGEEVGLREFTVAKLKLRSPYPPKLTAVGSKSVYLLAATQRPETLSGQTSC</sequence>
<evidence type="ECO:0000256" key="8">
    <source>
        <dbReference type="ARBA" id="ARBA00030520"/>
    </source>
</evidence>
<evidence type="ECO:0000259" key="9">
    <source>
        <dbReference type="Pfam" id="PF00133"/>
    </source>
</evidence>
<dbReference type="InterPro" id="IPR004493">
    <property type="entry name" value="Leu-tRNA-synth_Ia_arc/euk"/>
</dbReference>
<protein>
    <recommendedName>
        <fullName evidence="2">leucine--tRNA ligase</fullName>
        <ecNumber evidence="2">6.1.1.4</ecNumber>
    </recommendedName>
    <alternativeName>
        <fullName evidence="8">Leucyl-tRNA synthetase</fullName>
    </alternativeName>
</protein>
<dbReference type="Pfam" id="PF00133">
    <property type="entry name" value="tRNA-synt_1"/>
    <property type="match status" value="1"/>
</dbReference>
<keyword evidence="11" id="KW-1185">Reference proteome</keyword>
<dbReference type="Gene3D" id="3.40.50.620">
    <property type="entry name" value="HUPs"/>
    <property type="match status" value="1"/>
</dbReference>
<comment type="similarity">
    <text evidence="1">Belongs to the class-I aminoacyl-tRNA synthetase family.</text>
</comment>
<evidence type="ECO:0000256" key="2">
    <source>
        <dbReference type="ARBA" id="ARBA00013164"/>
    </source>
</evidence>
<evidence type="ECO:0000256" key="4">
    <source>
        <dbReference type="ARBA" id="ARBA00022741"/>
    </source>
</evidence>
<dbReference type="OrthoDB" id="10249672at2759"/>
<dbReference type="GO" id="GO:0006429">
    <property type="term" value="P:leucyl-tRNA aminoacylation"/>
    <property type="evidence" value="ECO:0007669"/>
    <property type="project" value="InterPro"/>
</dbReference>
<evidence type="ECO:0000256" key="3">
    <source>
        <dbReference type="ARBA" id="ARBA00022598"/>
    </source>
</evidence>
<feature type="non-terminal residue" evidence="10">
    <location>
        <position position="279"/>
    </location>
</feature>
<accession>A0A433TKD8</accession>
<evidence type="ECO:0000313" key="10">
    <source>
        <dbReference type="EMBL" id="RUS81966.1"/>
    </source>
</evidence>
<keyword evidence="5" id="KW-0067">ATP-binding</keyword>
<dbReference type="PANTHER" id="PTHR45794:SF1">
    <property type="entry name" value="LEUCINE--TRNA LIGASE, CYTOPLASMIC"/>
    <property type="match status" value="1"/>
</dbReference>
<keyword evidence="3" id="KW-0436">Ligase</keyword>
<proteinExistence type="inferred from homology"/>
<evidence type="ECO:0000256" key="1">
    <source>
        <dbReference type="ARBA" id="ARBA00005594"/>
    </source>
</evidence>
<dbReference type="InterPro" id="IPR014729">
    <property type="entry name" value="Rossmann-like_a/b/a_fold"/>
</dbReference>
<organism evidence="10 11">
    <name type="scientific">Elysia chlorotica</name>
    <name type="common">Eastern emerald elysia</name>
    <name type="synonym">Sea slug</name>
    <dbReference type="NCBI Taxonomy" id="188477"/>
    <lineage>
        <taxon>Eukaryota</taxon>
        <taxon>Metazoa</taxon>
        <taxon>Spiralia</taxon>
        <taxon>Lophotrochozoa</taxon>
        <taxon>Mollusca</taxon>
        <taxon>Gastropoda</taxon>
        <taxon>Heterobranchia</taxon>
        <taxon>Euthyneura</taxon>
        <taxon>Panpulmonata</taxon>
        <taxon>Sacoglossa</taxon>
        <taxon>Placobranchoidea</taxon>
        <taxon>Plakobranchidae</taxon>
        <taxon>Elysia</taxon>
    </lineage>
</organism>
<dbReference type="Proteomes" id="UP000271974">
    <property type="component" value="Unassembled WGS sequence"/>
</dbReference>
<gene>
    <name evidence="10" type="ORF">EGW08_010281</name>
</gene>
<evidence type="ECO:0000313" key="11">
    <source>
        <dbReference type="Proteomes" id="UP000271974"/>
    </source>
</evidence>
<dbReference type="STRING" id="188477.A0A433TKD8"/>
<dbReference type="AlphaFoldDB" id="A0A433TKD8"/>
<dbReference type="PANTHER" id="PTHR45794">
    <property type="entry name" value="LEUCYL-TRNA SYNTHETASE"/>
    <property type="match status" value="1"/>
</dbReference>
<dbReference type="GO" id="GO:0005524">
    <property type="term" value="F:ATP binding"/>
    <property type="evidence" value="ECO:0007669"/>
    <property type="project" value="UniProtKB-KW"/>
</dbReference>
<keyword evidence="7" id="KW-0030">Aminoacyl-tRNA synthetase</keyword>
<keyword evidence="6" id="KW-0648">Protein biosynthesis</keyword>
<evidence type="ECO:0000256" key="6">
    <source>
        <dbReference type="ARBA" id="ARBA00022917"/>
    </source>
</evidence>
<keyword evidence="4" id="KW-0547">Nucleotide-binding</keyword>
<dbReference type="GO" id="GO:0004823">
    <property type="term" value="F:leucine-tRNA ligase activity"/>
    <property type="evidence" value="ECO:0007669"/>
    <property type="project" value="UniProtKB-EC"/>
</dbReference>
<evidence type="ECO:0000256" key="7">
    <source>
        <dbReference type="ARBA" id="ARBA00023146"/>
    </source>
</evidence>
<feature type="domain" description="Aminoacyl-tRNA synthetase class Ia" evidence="9">
    <location>
        <begin position="24"/>
        <end position="109"/>
    </location>
</feature>
<dbReference type="FunFam" id="3.40.50.620:FF:000426">
    <property type="entry name" value="Leucyl-tRNA synthetase a"/>
    <property type="match status" value="1"/>
</dbReference>
<dbReference type="EC" id="6.1.1.4" evidence="2"/>
<dbReference type="SUPFAM" id="SSF52374">
    <property type="entry name" value="Nucleotidylyl transferase"/>
    <property type="match status" value="1"/>
</dbReference>
<dbReference type="EMBL" id="RQTK01000312">
    <property type="protein sequence ID" value="RUS81966.1"/>
    <property type="molecule type" value="Genomic_DNA"/>
</dbReference>
<name>A0A433TKD8_ELYCH</name>
<comment type="caution">
    <text evidence="10">The sequence shown here is derived from an EMBL/GenBank/DDBJ whole genome shotgun (WGS) entry which is preliminary data.</text>
</comment>
<reference evidence="10 11" key="1">
    <citation type="submission" date="2019-01" db="EMBL/GenBank/DDBJ databases">
        <title>A draft genome assembly of the solar-powered sea slug Elysia chlorotica.</title>
        <authorList>
            <person name="Cai H."/>
            <person name="Li Q."/>
            <person name="Fang X."/>
            <person name="Li J."/>
            <person name="Curtis N.E."/>
            <person name="Altenburger A."/>
            <person name="Shibata T."/>
            <person name="Feng M."/>
            <person name="Maeda T."/>
            <person name="Schwartz J.A."/>
            <person name="Shigenobu S."/>
            <person name="Lundholm N."/>
            <person name="Nishiyama T."/>
            <person name="Yang H."/>
            <person name="Hasebe M."/>
            <person name="Li S."/>
            <person name="Pierce S.K."/>
            <person name="Wang J."/>
        </authorList>
    </citation>
    <scope>NUCLEOTIDE SEQUENCE [LARGE SCALE GENOMIC DNA]</scope>
    <source>
        <strain evidence="10">EC2010</strain>
        <tissue evidence="10">Whole organism of an adult</tissue>
    </source>
</reference>
<evidence type="ECO:0000256" key="5">
    <source>
        <dbReference type="ARBA" id="ARBA00022840"/>
    </source>
</evidence>